<reference evidence="2" key="1">
    <citation type="submission" date="2016-10" db="EMBL/GenBank/DDBJ databases">
        <authorList>
            <person name="Varghese N."/>
            <person name="Submissions S."/>
        </authorList>
    </citation>
    <scope>NUCLEOTIDE SEQUENCE [LARGE SCALE GENOMIC DNA]</scope>
    <source>
        <strain evidence="2">LMG 25555</strain>
    </source>
</reference>
<gene>
    <name evidence="2" type="ORF">SAMN04489800_1550</name>
</gene>
<dbReference type="EMBL" id="FNUD01000002">
    <property type="protein sequence ID" value="SEE63931.1"/>
    <property type="molecule type" value="Genomic_DNA"/>
</dbReference>
<protein>
    <submittedName>
        <fullName evidence="2">Type IV pilus assembly protein PilX</fullName>
    </submittedName>
</protein>
<dbReference type="AlphaFoldDB" id="A0A1H5KIJ3"/>
<name>A0A1H5KIJ3_PSEDM</name>
<evidence type="ECO:0000313" key="2">
    <source>
        <dbReference type="EMBL" id="SEE63931.1"/>
    </source>
</evidence>
<dbReference type="Pfam" id="PF14341">
    <property type="entry name" value="PilX_N"/>
    <property type="match status" value="1"/>
</dbReference>
<comment type="caution">
    <text evidence="2">The sequence shown here is derived from an EMBL/GenBank/DDBJ whole genome shotgun (WGS) entry which is preliminary data.</text>
</comment>
<evidence type="ECO:0000259" key="1">
    <source>
        <dbReference type="Pfam" id="PF14341"/>
    </source>
</evidence>
<feature type="domain" description="Type 4 fimbrial biogenesis protein PilX N-terminal" evidence="1">
    <location>
        <begin position="5"/>
        <end position="55"/>
    </location>
</feature>
<proteinExistence type="predicted"/>
<dbReference type="InterPro" id="IPR025746">
    <property type="entry name" value="PilX_N_dom"/>
</dbReference>
<dbReference type="RefSeq" id="WP_241486115.1">
    <property type="nucleotide sequence ID" value="NZ_FNUD01000002.1"/>
</dbReference>
<sequence length="176" mass="18929">MNSQSGMALLVSLVFMLLLSLIGLASMVSATQQVKMAGSVQHANHSFQAAESALRSGEYWLQVEWRTMVGCTSPSGCTPPVTVGAQAGPAIDPVSRVRWIRVPDGLFGVQSLGPSTGAAHLPEAVVSHLYRVTGIGIRGQSRTVLESIHARYQGADDSSEAGVPQRFRRIMWRQLQ</sequence>
<evidence type="ECO:0000313" key="3">
    <source>
        <dbReference type="Proteomes" id="UP000183613"/>
    </source>
</evidence>
<dbReference type="Proteomes" id="UP000183613">
    <property type="component" value="Unassembled WGS sequence"/>
</dbReference>
<organism evidence="2 3">
    <name type="scientific">Pseudomonas deceptionensis</name>
    <dbReference type="NCBI Taxonomy" id="882211"/>
    <lineage>
        <taxon>Bacteria</taxon>
        <taxon>Pseudomonadati</taxon>
        <taxon>Pseudomonadota</taxon>
        <taxon>Gammaproteobacteria</taxon>
        <taxon>Pseudomonadales</taxon>
        <taxon>Pseudomonadaceae</taxon>
        <taxon>Pseudomonas</taxon>
    </lineage>
</organism>
<accession>A0A1H5KIJ3</accession>
<keyword evidence="3" id="KW-1185">Reference proteome</keyword>